<keyword evidence="3" id="KW-1185">Reference proteome</keyword>
<feature type="compositionally biased region" description="Pro residues" evidence="1">
    <location>
        <begin position="38"/>
        <end position="50"/>
    </location>
</feature>
<name>A0ABQ9G270_9NEOP</name>
<protein>
    <submittedName>
        <fullName evidence="2">Uncharacterized protein</fullName>
    </submittedName>
</protein>
<comment type="caution">
    <text evidence="2">The sequence shown here is derived from an EMBL/GenBank/DDBJ whole genome shotgun (WGS) entry which is preliminary data.</text>
</comment>
<dbReference type="Proteomes" id="UP001159363">
    <property type="component" value="Chromosome 15"/>
</dbReference>
<organism evidence="2 3">
    <name type="scientific">Dryococelus australis</name>
    <dbReference type="NCBI Taxonomy" id="614101"/>
    <lineage>
        <taxon>Eukaryota</taxon>
        <taxon>Metazoa</taxon>
        <taxon>Ecdysozoa</taxon>
        <taxon>Arthropoda</taxon>
        <taxon>Hexapoda</taxon>
        <taxon>Insecta</taxon>
        <taxon>Pterygota</taxon>
        <taxon>Neoptera</taxon>
        <taxon>Polyneoptera</taxon>
        <taxon>Phasmatodea</taxon>
        <taxon>Verophasmatodea</taxon>
        <taxon>Anareolatae</taxon>
        <taxon>Phasmatidae</taxon>
        <taxon>Eurycanthinae</taxon>
        <taxon>Dryococelus</taxon>
    </lineage>
</organism>
<accession>A0ABQ9G270</accession>
<dbReference type="EMBL" id="JARBHB010000016">
    <property type="protein sequence ID" value="KAJ8866570.1"/>
    <property type="molecule type" value="Genomic_DNA"/>
</dbReference>
<reference evidence="2 3" key="1">
    <citation type="submission" date="2023-02" db="EMBL/GenBank/DDBJ databases">
        <title>LHISI_Scaffold_Assembly.</title>
        <authorList>
            <person name="Stuart O.P."/>
            <person name="Cleave R."/>
            <person name="Magrath M.J.L."/>
            <person name="Mikheyev A.S."/>
        </authorList>
    </citation>
    <scope>NUCLEOTIDE SEQUENCE [LARGE SCALE GENOMIC DNA]</scope>
    <source>
        <strain evidence="2">Daus_M_001</strain>
        <tissue evidence="2">Leg muscle</tissue>
    </source>
</reference>
<sequence length="174" mass="19415">MERRRNARAWETGYPRGHPFDQRHRPARFPGAKIRGTNPPPPPATTPPGIEPGSPGWEVGTLTARPPRSHRQENINTIFDPWMIRWPDATLCSRRRLHISATTAHGTSCVVQSPRLAAGAGRPPLRGPVLAAHKYSRRVYLLTMLLFSRRLAVRGLALNTVVCRLCVGRAPSKR</sequence>
<feature type="region of interest" description="Disordered" evidence="1">
    <location>
        <begin position="1"/>
        <end position="68"/>
    </location>
</feature>
<gene>
    <name evidence="2" type="ORF">PR048_032429</name>
</gene>
<evidence type="ECO:0000313" key="3">
    <source>
        <dbReference type="Proteomes" id="UP001159363"/>
    </source>
</evidence>
<evidence type="ECO:0000313" key="2">
    <source>
        <dbReference type="EMBL" id="KAJ8866570.1"/>
    </source>
</evidence>
<proteinExistence type="predicted"/>
<evidence type="ECO:0000256" key="1">
    <source>
        <dbReference type="SAM" id="MobiDB-lite"/>
    </source>
</evidence>